<dbReference type="GO" id="GO:0004252">
    <property type="term" value="F:serine-type endopeptidase activity"/>
    <property type="evidence" value="ECO:0007669"/>
    <property type="project" value="TreeGrafter"/>
</dbReference>
<evidence type="ECO:0000256" key="2">
    <source>
        <dbReference type="ARBA" id="ARBA00022801"/>
    </source>
</evidence>
<feature type="domain" description="Peptidase S9 prolyl oligopeptidase catalytic" evidence="5">
    <location>
        <begin position="650"/>
        <end position="820"/>
    </location>
</feature>
<dbReference type="InterPro" id="IPR001375">
    <property type="entry name" value="Peptidase_S9_cat"/>
</dbReference>
<dbReference type="ESTHER" id="9bact-a0a1s2vph8">
    <property type="family name" value="Glutamyl_Peptidase_S9"/>
</dbReference>
<dbReference type="SUPFAM" id="SSF53474">
    <property type="entry name" value="alpha/beta-Hydrolases"/>
    <property type="match status" value="1"/>
</dbReference>
<dbReference type="EMBL" id="MORL01000003">
    <property type="protein sequence ID" value="OIN59698.1"/>
    <property type="molecule type" value="Genomic_DNA"/>
</dbReference>
<dbReference type="AlphaFoldDB" id="A0A1S2VPH8"/>
<dbReference type="GO" id="GO:0006508">
    <property type="term" value="P:proteolysis"/>
    <property type="evidence" value="ECO:0007669"/>
    <property type="project" value="UniProtKB-KW"/>
</dbReference>
<evidence type="ECO:0000313" key="6">
    <source>
        <dbReference type="EMBL" id="OIN59698.1"/>
    </source>
</evidence>
<accession>A0A1S2VPH8</accession>
<dbReference type="InterPro" id="IPR029058">
    <property type="entry name" value="AB_hydrolase_fold"/>
</dbReference>
<dbReference type="Gene3D" id="3.40.50.1820">
    <property type="entry name" value="alpha/beta hydrolase"/>
    <property type="match status" value="1"/>
</dbReference>
<evidence type="ECO:0000256" key="1">
    <source>
        <dbReference type="ARBA" id="ARBA00022670"/>
    </source>
</evidence>
<comment type="caution">
    <text evidence="6">The sequence shown here is derived from an EMBL/GenBank/DDBJ whole genome shotgun (WGS) entry which is preliminary data.</text>
</comment>
<dbReference type="FunFam" id="3.40.50.1820:FF:000049">
    <property type="entry name" value="probable glutamyl endopeptidase, chloroplastic"/>
    <property type="match status" value="1"/>
</dbReference>
<name>A0A1S2VPH8_9BACT</name>
<protein>
    <submittedName>
        <fullName evidence="6">S9 family peptidase</fullName>
    </submittedName>
</protein>
<dbReference type="PANTHER" id="PTHR42776">
    <property type="entry name" value="SERINE PEPTIDASE S9 FAMILY MEMBER"/>
    <property type="match status" value="1"/>
</dbReference>
<dbReference type="RefSeq" id="WP_071502496.1">
    <property type="nucleotide sequence ID" value="NZ_MORL01000003.1"/>
</dbReference>
<reference evidence="6 7" key="1">
    <citation type="submission" date="2016-10" db="EMBL/GenBank/DDBJ databases">
        <title>Arsenicibacter rosenii gen. nov., sp. nov., an efficient arsenic-methylating bacterium isolated from an arsenic-contaminated paddy soil.</title>
        <authorList>
            <person name="Huang K."/>
        </authorList>
    </citation>
    <scope>NUCLEOTIDE SEQUENCE [LARGE SCALE GENOMIC DNA]</scope>
    <source>
        <strain evidence="6 7">SM-1</strain>
    </source>
</reference>
<organism evidence="6 7">
    <name type="scientific">Arsenicibacter rosenii</name>
    <dbReference type="NCBI Taxonomy" id="1750698"/>
    <lineage>
        <taxon>Bacteria</taxon>
        <taxon>Pseudomonadati</taxon>
        <taxon>Bacteroidota</taxon>
        <taxon>Cytophagia</taxon>
        <taxon>Cytophagales</taxon>
        <taxon>Spirosomataceae</taxon>
        <taxon>Arsenicibacter</taxon>
    </lineage>
</organism>
<dbReference type="Pfam" id="PF00326">
    <property type="entry name" value="Peptidase_S9"/>
    <property type="match status" value="1"/>
</dbReference>
<keyword evidence="3" id="KW-0720">Serine protease</keyword>
<keyword evidence="1" id="KW-0645">Protease</keyword>
<dbReference type="InterPro" id="IPR011042">
    <property type="entry name" value="6-blade_b-propeller_TolB-like"/>
</dbReference>
<keyword evidence="7" id="KW-1185">Reference proteome</keyword>
<keyword evidence="2" id="KW-0378">Hydrolase</keyword>
<evidence type="ECO:0000259" key="5">
    <source>
        <dbReference type="Pfam" id="PF00326"/>
    </source>
</evidence>
<keyword evidence="4" id="KW-0809">Transit peptide</keyword>
<dbReference type="PANTHER" id="PTHR42776:SF28">
    <property type="entry name" value="GLUTAMYL ENDOPEPTIDASE, CHLOROPLASTIC-RELATED"/>
    <property type="match status" value="1"/>
</dbReference>
<evidence type="ECO:0000313" key="7">
    <source>
        <dbReference type="Proteomes" id="UP000181790"/>
    </source>
</evidence>
<dbReference type="SUPFAM" id="SSF82171">
    <property type="entry name" value="DPP6 N-terminal domain-like"/>
    <property type="match status" value="1"/>
</dbReference>
<gene>
    <name evidence="6" type="ORF">BLX24_07475</name>
</gene>
<dbReference type="OrthoDB" id="6388416at2"/>
<proteinExistence type="predicted"/>
<evidence type="ECO:0000256" key="4">
    <source>
        <dbReference type="ARBA" id="ARBA00022946"/>
    </source>
</evidence>
<dbReference type="Gene3D" id="2.120.10.30">
    <property type="entry name" value="TolB, C-terminal domain"/>
    <property type="match status" value="1"/>
</dbReference>
<evidence type="ECO:0000256" key="3">
    <source>
        <dbReference type="ARBA" id="ARBA00022825"/>
    </source>
</evidence>
<sequence>MCSSSQIGKRSRIGHPLLLFGLGVLANLPLQAQDASGYKTPPKALADLVTAVPTPGVAISSKGDYLLIMDRAANPTIAELSQPELRLAGLRMNPANNGPSRATYLTNLKLKPIPAGAEKAISGLPSPAQISYVQWSPDETKIAFTNSTDSRIELYVIDVATASARKLSDLALNAVLGTPYRWLSDSKTLIVKAIPAERGAAPAVSRVPSGPTVQENLGKKAQAATYQDLLKNPSDEQQFAYYATAQAMRLGLDGSVQKLGEPGLIASAEPSPDGSYVMLETIHKPFSYLVPVNSFPVRTAIFDAKGALVKTLNDAPLQENIAWASDGAPTGPRNFEWRPDVPAAVYYTVAQDNGDPKQKADIRDRVYQLEAPFATPKEIYASTYRFGGFDWGTETVAFVHERWRQTRKSLTKIYNPKTGESTVLFDRSSEDRYGNPGQPDTRRNQFGREVLNILPNNEIMMVNSVGSSPEGDRPFVSVLNLNTKQTRQLWRSGGAGADATVFEQPVTVLDAAKGLILTTRETPEENPNYFIRNLKPAKKQPVLTQITAFPHPYPQLKGIQKQQLRYKRSDGVDLTATLYLPAGYKKEDGPLPTFMWAYPAEFKSKDAAGQVSGSPYRFNRIAVSGAAIFATMGYAVLDNASIPIIGEGDKEPNDTYVEQLVASAKAAIDEGVRLGVVDPTKVGVGGHSYGAFMTANLLTHSNLFRAGIARSGAYNRTLTPFGFQNEQRTYWQAPDVYNRMSPFMNADKMKTPLLLIHGEADNNTGTFPIQSERYYNALKGFGATTKLVFLPYESHGYAAQESLMHMLHEMNGWLDKYVKNAPALQAGKQQPGKAGGGDK</sequence>
<dbReference type="Proteomes" id="UP000181790">
    <property type="component" value="Unassembled WGS sequence"/>
</dbReference>